<name>A0ACC0ZFZ9_9ROSI</name>
<accession>A0ACC0ZFZ9</accession>
<keyword evidence="2" id="KW-1185">Reference proteome</keyword>
<dbReference type="EMBL" id="CM047736">
    <property type="protein sequence ID" value="KAJ0052120.1"/>
    <property type="molecule type" value="Genomic_DNA"/>
</dbReference>
<evidence type="ECO:0000313" key="1">
    <source>
        <dbReference type="EMBL" id="KAJ0052120.1"/>
    </source>
</evidence>
<comment type="caution">
    <text evidence="1">The sequence shown here is derived from an EMBL/GenBank/DDBJ whole genome shotgun (WGS) entry which is preliminary data.</text>
</comment>
<organism evidence="1 2">
    <name type="scientific">Pistacia integerrima</name>
    <dbReference type="NCBI Taxonomy" id="434235"/>
    <lineage>
        <taxon>Eukaryota</taxon>
        <taxon>Viridiplantae</taxon>
        <taxon>Streptophyta</taxon>
        <taxon>Embryophyta</taxon>
        <taxon>Tracheophyta</taxon>
        <taxon>Spermatophyta</taxon>
        <taxon>Magnoliopsida</taxon>
        <taxon>eudicotyledons</taxon>
        <taxon>Gunneridae</taxon>
        <taxon>Pentapetalae</taxon>
        <taxon>rosids</taxon>
        <taxon>malvids</taxon>
        <taxon>Sapindales</taxon>
        <taxon>Anacardiaceae</taxon>
        <taxon>Pistacia</taxon>
    </lineage>
</organism>
<dbReference type="Proteomes" id="UP001163603">
    <property type="component" value="Chromosome 1"/>
</dbReference>
<sequence length="798" mass="90271">MEIKKTTRIFCKLYLFIFFSFNASIILFAQLNKSHMEIDVGLIVDMGSWEGRMMQSSISMAISDFYSVNGYYKTRIVLRTRDSKGQHLLAISSAFDLLENFNLKAVIFIGAQSSVETKFLGELGEKAKIPIISFSTHSTSPFSNKLYPYLVQIAQDETSQVAAIAAIVEAFKWRNVITIHEDNDEWRVFILHLVESLQDKSIHIAYKSSLAVSSADNQINEELIKLMAFGPTVFIVHMSPILASRLFMSAKKLGMMKKGYAWILTVNSMNTNHLHSSRSFEVMDSMQGMIGLKSYVPPSKELHNFTSRWRKKFLLETDMEVMELTPFCIFAYDVAWGLAKAVEWARPKEILLTEILLRSKFKGLSGDFQFINGKLVLNAFEIVNMIGKGERRVGFWTPEGKIAGEVYSSIHGRELSLSNTSGGLEDIIWPGGSATIPKGLVTKMSSRKLRIVVPGNGGFPELVNVDRNIQSNVTSATGFCIDVFKAAIEEVELELEVDYEFIPFVNATEENIRNYTYDELIDGVYLQVTHTIHINLIVTEEKLLSNFSRFVVIVWMFVVLILTSSYTATLTSMITVQQIQLNSKENYIGYQRHSIAQGIISNLNFKNSSLRPYSSPEEYANALSSGSKKGGVSAIIDEIPYIKIFLAKYSADYAMIGSTSTTNGFAFAFRKGSPLVPYLSRAIAKLRKNEKLMELEHEWFKRQSTFASEDDDPSSAVKPLTLDSFRGLFLISGVSSALAPAVLYSFKLYKIWHFVKNFNLRDIMWERIKFVKEYLYKQLESRCKKSTSEGPCELRVEV</sequence>
<gene>
    <name evidence="1" type="ORF">Pint_03121</name>
</gene>
<evidence type="ECO:0000313" key="2">
    <source>
        <dbReference type="Proteomes" id="UP001163603"/>
    </source>
</evidence>
<protein>
    <submittedName>
        <fullName evidence="1">Uncharacterized protein</fullName>
    </submittedName>
</protein>
<proteinExistence type="predicted"/>
<reference evidence="2" key="1">
    <citation type="journal article" date="2023" name="G3 (Bethesda)">
        <title>Genome assembly and association tests identify interacting loci associated with vigor, precocity, and sex in interspecific pistachio rootstocks.</title>
        <authorList>
            <person name="Palmer W."/>
            <person name="Jacygrad E."/>
            <person name="Sagayaradj S."/>
            <person name="Cavanaugh K."/>
            <person name="Han R."/>
            <person name="Bertier L."/>
            <person name="Beede B."/>
            <person name="Kafkas S."/>
            <person name="Golino D."/>
            <person name="Preece J."/>
            <person name="Michelmore R."/>
        </authorList>
    </citation>
    <scope>NUCLEOTIDE SEQUENCE [LARGE SCALE GENOMIC DNA]</scope>
</reference>